<keyword evidence="2" id="KW-1185">Reference proteome</keyword>
<dbReference type="EMBL" id="CAVMJV010000020">
    <property type="protein sequence ID" value="CAK5067907.1"/>
    <property type="molecule type" value="Genomic_DNA"/>
</dbReference>
<accession>A0ACB0YXJ3</accession>
<name>A0ACB0YXJ3_MELEN</name>
<reference evidence="1" key="1">
    <citation type="submission" date="2023-11" db="EMBL/GenBank/DDBJ databases">
        <authorList>
            <person name="Poullet M."/>
        </authorList>
    </citation>
    <scope>NUCLEOTIDE SEQUENCE</scope>
    <source>
        <strain evidence="1">E1834</strain>
    </source>
</reference>
<organism evidence="1 2">
    <name type="scientific">Meloidogyne enterolobii</name>
    <name type="common">Root-knot nematode worm</name>
    <name type="synonym">Meloidogyne mayaguensis</name>
    <dbReference type="NCBI Taxonomy" id="390850"/>
    <lineage>
        <taxon>Eukaryota</taxon>
        <taxon>Metazoa</taxon>
        <taxon>Ecdysozoa</taxon>
        <taxon>Nematoda</taxon>
        <taxon>Chromadorea</taxon>
        <taxon>Rhabditida</taxon>
        <taxon>Tylenchina</taxon>
        <taxon>Tylenchomorpha</taxon>
        <taxon>Tylenchoidea</taxon>
        <taxon>Meloidogynidae</taxon>
        <taxon>Meloidogyninae</taxon>
        <taxon>Meloidogyne</taxon>
    </lineage>
</organism>
<dbReference type="Proteomes" id="UP001497535">
    <property type="component" value="Unassembled WGS sequence"/>
</dbReference>
<proteinExistence type="predicted"/>
<evidence type="ECO:0000313" key="2">
    <source>
        <dbReference type="Proteomes" id="UP001497535"/>
    </source>
</evidence>
<comment type="caution">
    <text evidence="1">The sequence shown here is derived from an EMBL/GenBank/DDBJ whole genome shotgun (WGS) entry which is preliminary data.</text>
</comment>
<gene>
    <name evidence="1" type="ORF">MENTE1834_LOCUS17969</name>
</gene>
<sequence length="93" mass="11631">MNFLPAEVQLDIFKYLDSDQLLSFQQTNLYFKSFINKYKEELARKKFCFIEIRYINENYLNDYIFFKPEPKLYDIQLMEICNRRIFSNIFKYY</sequence>
<evidence type="ECO:0000313" key="1">
    <source>
        <dbReference type="EMBL" id="CAK5067907.1"/>
    </source>
</evidence>
<protein>
    <submittedName>
        <fullName evidence="1">Uncharacterized protein</fullName>
    </submittedName>
</protein>